<sequence length="132" mass="14800">MSFFRYHWFIIAIEFCLVVLLRVALASDGYTMIRLSLLGLFPVATLLYIQTADTFLRMGSLAADWEGSIKHRVRTIIAGSIMTATANCMLIFVLGLEPEEEEEEQQEQEEQEEQEEEEAAPAPVADKTAAAV</sequence>
<keyword evidence="2" id="KW-0472">Membrane</keyword>
<keyword evidence="2" id="KW-0812">Transmembrane</keyword>
<feature type="transmembrane region" description="Helical" evidence="2">
    <location>
        <begin position="6"/>
        <end position="25"/>
    </location>
</feature>
<proteinExistence type="predicted"/>
<organism evidence="3 4">
    <name type="scientific">Pleodorina starrii</name>
    <dbReference type="NCBI Taxonomy" id="330485"/>
    <lineage>
        <taxon>Eukaryota</taxon>
        <taxon>Viridiplantae</taxon>
        <taxon>Chlorophyta</taxon>
        <taxon>core chlorophytes</taxon>
        <taxon>Chlorophyceae</taxon>
        <taxon>CS clade</taxon>
        <taxon>Chlamydomonadales</taxon>
        <taxon>Volvocaceae</taxon>
        <taxon>Pleodorina</taxon>
    </lineage>
</organism>
<reference evidence="3 4" key="1">
    <citation type="journal article" date="2023" name="Commun. Biol.">
        <title>Reorganization of the ancestral sex-determining regions during the evolution of trioecy in Pleodorina starrii.</title>
        <authorList>
            <person name="Takahashi K."/>
            <person name="Suzuki S."/>
            <person name="Kawai-Toyooka H."/>
            <person name="Yamamoto K."/>
            <person name="Hamaji T."/>
            <person name="Ootsuki R."/>
            <person name="Yamaguchi H."/>
            <person name="Kawachi M."/>
            <person name="Higashiyama T."/>
            <person name="Nozaki H."/>
        </authorList>
    </citation>
    <scope>NUCLEOTIDE SEQUENCE [LARGE SCALE GENOMIC DNA]</scope>
    <source>
        <strain evidence="3 4">NIES-4479</strain>
    </source>
</reference>
<feature type="transmembrane region" description="Helical" evidence="2">
    <location>
        <begin position="37"/>
        <end position="56"/>
    </location>
</feature>
<feature type="compositionally biased region" description="Low complexity" evidence="1">
    <location>
        <begin position="120"/>
        <end position="132"/>
    </location>
</feature>
<evidence type="ECO:0000256" key="1">
    <source>
        <dbReference type="SAM" id="MobiDB-lite"/>
    </source>
</evidence>
<dbReference type="EMBL" id="BRXU01000002">
    <property type="protein sequence ID" value="GLC49264.1"/>
    <property type="molecule type" value="Genomic_DNA"/>
</dbReference>
<dbReference type="OrthoDB" id="536615at2759"/>
<comment type="caution">
    <text evidence="3">The sequence shown here is derived from an EMBL/GenBank/DDBJ whole genome shotgun (WGS) entry which is preliminary data.</text>
</comment>
<evidence type="ECO:0000313" key="3">
    <source>
        <dbReference type="EMBL" id="GLC49264.1"/>
    </source>
</evidence>
<protein>
    <submittedName>
        <fullName evidence="3">Uncharacterized protein</fullName>
    </submittedName>
</protein>
<feature type="compositionally biased region" description="Acidic residues" evidence="1">
    <location>
        <begin position="99"/>
        <end position="119"/>
    </location>
</feature>
<accession>A0A9W6BC03</accession>
<dbReference type="AlphaFoldDB" id="A0A9W6BC03"/>
<keyword evidence="4" id="KW-1185">Reference proteome</keyword>
<keyword evidence="2" id="KW-1133">Transmembrane helix</keyword>
<dbReference type="Proteomes" id="UP001165080">
    <property type="component" value="Unassembled WGS sequence"/>
</dbReference>
<evidence type="ECO:0000256" key="2">
    <source>
        <dbReference type="SAM" id="Phobius"/>
    </source>
</evidence>
<gene>
    <name evidence="3" type="primary">PLESTBF000107</name>
    <name evidence="3" type="ORF">PLESTB_000200300</name>
</gene>
<name>A0A9W6BC03_9CHLO</name>
<feature type="region of interest" description="Disordered" evidence="1">
    <location>
        <begin position="99"/>
        <end position="132"/>
    </location>
</feature>
<evidence type="ECO:0000313" key="4">
    <source>
        <dbReference type="Proteomes" id="UP001165080"/>
    </source>
</evidence>